<evidence type="ECO:0000259" key="17">
    <source>
        <dbReference type="Pfam" id="PF20659"/>
    </source>
</evidence>
<evidence type="ECO:0000256" key="10">
    <source>
        <dbReference type="HAMAP-Rule" id="MF_00641"/>
    </source>
</evidence>
<comment type="similarity">
    <text evidence="10 13">Belongs to the malate synthase family. GlcB subfamily.</text>
</comment>
<evidence type="ECO:0000256" key="6">
    <source>
        <dbReference type="ARBA" id="ARBA00022723"/>
    </source>
</evidence>
<dbReference type="Gene3D" id="3.20.20.360">
    <property type="entry name" value="Malate synthase, domain 3"/>
    <property type="match status" value="2"/>
</dbReference>
<evidence type="ECO:0000256" key="4">
    <source>
        <dbReference type="ARBA" id="ARBA00022532"/>
    </source>
</evidence>
<feature type="binding site" evidence="10">
    <location>
        <position position="540"/>
    </location>
    <ligand>
        <name>acetyl-CoA</name>
        <dbReference type="ChEBI" id="CHEBI:57288"/>
    </ligand>
</feature>
<dbReference type="Pfam" id="PF20658">
    <property type="entry name" value="MSG_insertion"/>
    <property type="match status" value="1"/>
</dbReference>
<dbReference type="NCBIfam" id="NF002825">
    <property type="entry name" value="PRK02999.1"/>
    <property type="match status" value="1"/>
</dbReference>
<proteinExistence type="inferred from homology"/>
<dbReference type="PANTHER" id="PTHR42739:SF1">
    <property type="entry name" value="MALATE SYNTHASE G"/>
    <property type="match status" value="1"/>
</dbReference>
<feature type="domain" description="Malate synthase N-terminal" evidence="15">
    <location>
        <begin position="16"/>
        <end position="77"/>
    </location>
</feature>
<evidence type="ECO:0000259" key="15">
    <source>
        <dbReference type="Pfam" id="PF20656"/>
    </source>
</evidence>
<comment type="caution">
    <text evidence="10">Lacks conserved residue(s) required for the propagation of feature annotation.</text>
</comment>
<dbReference type="NCBIfam" id="TIGR01345">
    <property type="entry name" value="malate_syn_G"/>
    <property type="match status" value="1"/>
</dbReference>
<dbReference type="InterPro" id="IPR001465">
    <property type="entry name" value="Malate_synthase_TIM"/>
</dbReference>
<evidence type="ECO:0000256" key="9">
    <source>
        <dbReference type="ARBA" id="ARBA00047918"/>
    </source>
</evidence>
<reference evidence="18 19" key="1">
    <citation type="submission" date="2014-08" db="EMBL/GenBank/DDBJ databases">
        <title>Complete genome sequence of Corynebacterium sphenisci CECT 5990(T) (=DSM 44792(T)), isolated from healthy wild penguins.</title>
        <authorList>
            <person name="Ruckert C."/>
            <person name="Albersmeier A."/>
            <person name="Winkler A."/>
            <person name="Kalinowski J."/>
        </authorList>
    </citation>
    <scope>NUCLEOTIDE SEQUENCE [LARGE SCALE GENOMIC DNA]</scope>
    <source>
        <strain evidence="18 19">DSM 44792</strain>
    </source>
</reference>
<keyword evidence="3 10" id="KW-0963">Cytoplasm</keyword>
<dbReference type="InterPro" id="IPR044856">
    <property type="entry name" value="Malate_synth_C_sf"/>
</dbReference>
<dbReference type="InterPro" id="IPR046363">
    <property type="entry name" value="MS_N_TIM-barrel_dom"/>
</dbReference>
<accession>A0A1L7CVR4</accession>
<dbReference type="OrthoDB" id="9762054at2"/>
<keyword evidence="18" id="KW-0012">Acyltransferase</keyword>
<dbReference type="GO" id="GO:0000287">
    <property type="term" value="F:magnesium ion binding"/>
    <property type="evidence" value="ECO:0007669"/>
    <property type="project" value="TreeGrafter"/>
</dbReference>
<name>A0A1L7CVR4_9CORY</name>
<feature type="active site" description="Proton acceptor" evidence="10 12">
    <location>
        <position position="339"/>
    </location>
</feature>
<feature type="domain" description="Malate synthase G alpha-beta insertion" evidence="16">
    <location>
        <begin position="160"/>
        <end position="233"/>
    </location>
</feature>
<feature type="binding site" evidence="10">
    <location>
        <position position="459"/>
    </location>
    <ligand>
        <name>Mg(2+)</name>
        <dbReference type="ChEBI" id="CHEBI:18420"/>
    </ligand>
</feature>
<feature type="binding site" evidence="10">
    <location>
        <position position="431"/>
    </location>
    <ligand>
        <name>glyoxylate</name>
        <dbReference type="ChEBI" id="CHEBI:36655"/>
    </ligand>
</feature>
<dbReference type="Proteomes" id="UP000185469">
    <property type="component" value="Chromosome"/>
</dbReference>
<evidence type="ECO:0000256" key="3">
    <source>
        <dbReference type="ARBA" id="ARBA00022490"/>
    </source>
</evidence>
<evidence type="ECO:0000256" key="7">
    <source>
        <dbReference type="ARBA" id="ARBA00022842"/>
    </source>
</evidence>
<feature type="domain" description="Malate synthase TIM barrel" evidence="14">
    <location>
        <begin position="337"/>
        <end position="579"/>
    </location>
</feature>
<dbReference type="GO" id="GO:0004474">
    <property type="term" value="F:malate synthase activity"/>
    <property type="evidence" value="ECO:0007669"/>
    <property type="project" value="UniProtKB-UniRule"/>
</dbReference>
<dbReference type="Pfam" id="PF20659">
    <property type="entry name" value="MS_C"/>
    <property type="match status" value="1"/>
</dbReference>
<dbReference type="HAMAP" id="MF_00641">
    <property type="entry name" value="Malate_synth_G"/>
    <property type="match status" value="1"/>
</dbReference>
<dbReference type="GO" id="GO:0006099">
    <property type="term" value="P:tricarboxylic acid cycle"/>
    <property type="evidence" value="ECO:0007669"/>
    <property type="project" value="UniProtKB-KW"/>
</dbReference>
<dbReference type="InterPro" id="IPR011076">
    <property type="entry name" value="Malate_synth_sf"/>
</dbReference>
<dbReference type="SUPFAM" id="SSF51645">
    <property type="entry name" value="Malate synthase G"/>
    <property type="match status" value="1"/>
</dbReference>
<comment type="catalytic activity">
    <reaction evidence="9 10 13">
        <text>glyoxylate + acetyl-CoA + H2O = (S)-malate + CoA + H(+)</text>
        <dbReference type="Rhea" id="RHEA:18181"/>
        <dbReference type="ChEBI" id="CHEBI:15377"/>
        <dbReference type="ChEBI" id="CHEBI:15378"/>
        <dbReference type="ChEBI" id="CHEBI:15589"/>
        <dbReference type="ChEBI" id="CHEBI:36655"/>
        <dbReference type="ChEBI" id="CHEBI:57287"/>
        <dbReference type="ChEBI" id="CHEBI:57288"/>
        <dbReference type="EC" id="2.3.3.9"/>
    </reaction>
</comment>
<protein>
    <recommendedName>
        <fullName evidence="10 11">Malate synthase G</fullName>
        <ecNumber evidence="10 11">2.3.3.9</ecNumber>
    </recommendedName>
</protein>
<feature type="binding site" evidence="10">
    <location>
        <position position="339"/>
    </location>
    <ligand>
        <name>glyoxylate</name>
        <dbReference type="ChEBI" id="CHEBI:36655"/>
    </ligand>
</feature>
<evidence type="ECO:0000256" key="13">
    <source>
        <dbReference type="RuleBase" id="RU003572"/>
    </source>
</evidence>
<evidence type="ECO:0000259" key="14">
    <source>
        <dbReference type="Pfam" id="PF01274"/>
    </source>
</evidence>
<dbReference type="EC" id="2.3.3.9" evidence="10 11"/>
<dbReference type="InterPro" id="IPR048356">
    <property type="entry name" value="MS_N"/>
</dbReference>
<comment type="pathway">
    <text evidence="10 13">Carbohydrate metabolism; glyoxylate cycle; (S)-malate from isocitrate: step 2/2.</text>
</comment>
<feature type="binding site" evidence="10">
    <location>
        <position position="431"/>
    </location>
    <ligand>
        <name>Mg(2+)</name>
        <dbReference type="ChEBI" id="CHEBI:18420"/>
    </ligand>
</feature>
<evidence type="ECO:0000313" key="18">
    <source>
        <dbReference type="EMBL" id="APT89898.1"/>
    </source>
</evidence>
<comment type="subunit">
    <text evidence="10">Monomer.</text>
</comment>
<dbReference type="GO" id="GO:0005829">
    <property type="term" value="C:cytosol"/>
    <property type="evidence" value="ECO:0007669"/>
    <property type="project" value="TreeGrafter"/>
</dbReference>
<keyword evidence="2 10" id="KW-0329">Glyoxylate bypass</keyword>
<keyword evidence="7 10" id="KW-0460">Magnesium</keyword>
<keyword evidence="5 10" id="KW-0808">Transferase</keyword>
<dbReference type="InterPro" id="IPR048357">
    <property type="entry name" value="MSG_insertion"/>
</dbReference>
<keyword evidence="19" id="KW-1185">Reference proteome</keyword>
<keyword evidence="6 10" id="KW-0479">Metal-binding</keyword>
<keyword evidence="4 10" id="KW-0816">Tricarboxylic acid cycle</keyword>
<evidence type="ECO:0000256" key="2">
    <source>
        <dbReference type="ARBA" id="ARBA00022435"/>
    </source>
</evidence>
<dbReference type="GO" id="GO:0009436">
    <property type="term" value="P:glyoxylate catabolic process"/>
    <property type="evidence" value="ECO:0007669"/>
    <property type="project" value="TreeGrafter"/>
</dbReference>
<gene>
    <name evidence="10" type="primary">glcB</name>
    <name evidence="18" type="ORF">CSPHI_01000</name>
</gene>
<evidence type="ECO:0000256" key="12">
    <source>
        <dbReference type="PIRSR" id="PIRSR601465-50"/>
    </source>
</evidence>
<feature type="domain" description="Malate synthase C-terminal" evidence="17">
    <location>
        <begin position="597"/>
        <end position="692"/>
    </location>
</feature>
<dbReference type="UniPathway" id="UPA00703">
    <property type="reaction ID" value="UER00720"/>
</dbReference>
<feature type="binding site" evidence="10">
    <location>
        <position position="118"/>
    </location>
    <ligand>
        <name>acetyl-CoA</name>
        <dbReference type="ChEBI" id="CHEBI:57288"/>
    </ligand>
</feature>
<sequence>MTERITVGGLQVAKVLYDFVNDTALPTAGIGDKDAFWQGFGEIVAKFTPRNEELLATRDELQAKLDDWYREHPGPQDHDAYVSFLKEIGYLAEDPGEFTVNTANVDEEITSTAGPQLVVPVLNARFAINAANARWGSLYDALYGTNAIPEDGGAEKSGGYNKVRGDRVIAWGRDFLDTALPLLEGSHADATGYAITDGRFTATVDGSPVGLREPGALVGYTGDAGAPDSYYFKHNGLHIQLLIDPDSPIGKTDKAGVKDIVLEAAVTNIMDLEDSVAAVDAADKVLGYSNWLGLNVGDLEVDIVKNGKPAKRAVNDDRHYTDLEGNDVRLHGRSLNLVRNVGHLMRNPAILDESGAEIFEGIMDAVLTSVCAIPGLAEDNQRRNSRTGSIYIVKPKQHGPDEVAFTDDLFGAVEDLLGLDRHTLKVGLMDEERRTSVNLDACIAQIPDRVVFINTGFMDRTGDEIHTSMQAGPMYRKAVQKTAPWMLAYEDNNVDAGLAHGLQGKAQIGKGMWAMTEQMAELLEQKIGQPKQGASTAWVPSPTGAVLHATHYHEVDVFEVQDKLMTDGRRETFDDLLTIPVDAAKVGEPGADWSDEERRNELDNNCQSILGYVIRWVEQGVGCSKVPDINDVDLMEDRATLRISSQTLANWLTHGVITEDQVIDSLKRMAAVVDRQNAGDDNYLPMCEDFDRSIGWQAARELILEGTAQPSGYTEPILHRRRLEFKAREGIDQG</sequence>
<dbReference type="Pfam" id="PF20656">
    <property type="entry name" value="MS_N"/>
    <property type="match status" value="1"/>
</dbReference>
<comment type="cofactor">
    <cofactor evidence="1 10">
        <name>Mg(2+)</name>
        <dbReference type="ChEBI" id="CHEBI:18420"/>
    </cofactor>
</comment>
<feature type="binding site" evidence="10">
    <location>
        <begin position="456"/>
        <end position="459"/>
    </location>
    <ligand>
        <name>glyoxylate</name>
        <dbReference type="ChEBI" id="CHEBI:36655"/>
    </ligand>
</feature>
<feature type="active site" description="Proton donor" evidence="10 12">
    <location>
        <position position="637"/>
    </location>
</feature>
<feature type="binding site" evidence="10">
    <location>
        <begin position="125"/>
        <end position="126"/>
    </location>
    <ligand>
        <name>acetyl-CoA</name>
        <dbReference type="ChEBI" id="CHEBI:57288"/>
    </ligand>
</feature>
<comment type="function">
    <text evidence="10">Involved in the glycolate utilization. Catalyzes the condensation and subsequent hydrolysis of acetyl-coenzyme A (acetyl-CoA) and glyoxylate to form malate and CoA.</text>
</comment>
<feature type="modified residue" description="Cysteine sulfenic acid (-SOH)" evidence="10">
    <location>
        <position position="623"/>
    </location>
</feature>
<dbReference type="RefSeq" id="WP_075691096.1">
    <property type="nucleotide sequence ID" value="NZ_CP009248.1"/>
</dbReference>
<evidence type="ECO:0000256" key="8">
    <source>
        <dbReference type="ARBA" id="ARBA00023097"/>
    </source>
</evidence>
<dbReference type="STRING" id="1437874.CSPHI_01000"/>
<keyword evidence="8 10" id="KW-0558">Oxidation</keyword>
<dbReference type="InterPro" id="IPR048355">
    <property type="entry name" value="MS_C"/>
</dbReference>
<evidence type="ECO:0000256" key="5">
    <source>
        <dbReference type="ARBA" id="ARBA00022679"/>
    </source>
</evidence>
<comment type="subcellular location">
    <subcellularLocation>
        <location evidence="10 13">Cytoplasm</location>
    </subcellularLocation>
</comment>
<evidence type="ECO:0000259" key="16">
    <source>
        <dbReference type="Pfam" id="PF20658"/>
    </source>
</evidence>
<evidence type="ECO:0000313" key="19">
    <source>
        <dbReference type="Proteomes" id="UP000185469"/>
    </source>
</evidence>
<feature type="binding site" evidence="10">
    <location>
        <position position="312"/>
    </location>
    <ligand>
        <name>acetyl-CoA</name>
        <dbReference type="ChEBI" id="CHEBI:57288"/>
    </ligand>
</feature>
<evidence type="ECO:0000256" key="1">
    <source>
        <dbReference type="ARBA" id="ARBA00001946"/>
    </source>
</evidence>
<dbReference type="Gene3D" id="1.20.1220.12">
    <property type="entry name" value="Malate synthase, domain III"/>
    <property type="match status" value="1"/>
</dbReference>
<dbReference type="PANTHER" id="PTHR42739">
    <property type="entry name" value="MALATE SYNTHASE G"/>
    <property type="match status" value="1"/>
</dbReference>
<dbReference type="EMBL" id="CP009248">
    <property type="protein sequence ID" value="APT89898.1"/>
    <property type="molecule type" value="Genomic_DNA"/>
</dbReference>
<organism evidence="18 19">
    <name type="scientific">Corynebacterium sphenisci DSM 44792</name>
    <dbReference type="NCBI Taxonomy" id="1437874"/>
    <lineage>
        <taxon>Bacteria</taxon>
        <taxon>Bacillati</taxon>
        <taxon>Actinomycetota</taxon>
        <taxon>Actinomycetes</taxon>
        <taxon>Mycobacteriales</taxon>
        <taxon>Corynebacteriaceae</taxon>
        <taxon>Corynebacterium</taxon>
    </lineage>
</organism>
<dbReference type="GO" id="GO:0006097">
    <property type="term" value="P:glyoxylate cycle"/>
    <property type="evidence" value="ECO:0007669"/>
    <property type="project" value="UniProtKB-UniRule"/>
</dbReference>
<evidence type="ECO:0000256" key="11">
    <source>
        <dbReference type="NCBIfam" id="TIGR01345"/>
    </source>
</evidence>
<dbReference type="AlphaFoldDB" id="A0A1L7CVR4"/>
<feature type="binding site" evidence="10">
    <location>
        <position position="275"/>
    </location>
    <ligand>
        <name>acetyl-CoA</name>
        <dbReference type="ChEBI" id="CHEBI:57288"/>
    </ligand>
</feature>
<dbReference type="InterPro" id="IPR006253">
    <property type="entry name" value="Malate_synthG"/>
</dbReference>
<dbReference type="Pfam" id="PF01274">
    <property type="entry name" value="MS_TIM-barrel"/>
    <property type="match status" value="1"/>
</dbReference>
<dbReference type="KEGG" id="csph:CSPHI_01000"/>